<comment type="caution">
    <text evidence="1">The sequence shown here is derived from an EMBL/GenBank/DDBJ whole genome shotgun (WGS) entry which is preliminary data.</text>
</comment>
<reference evidence="1" key="1">
    <citation type="submission" date="2022-07" db="EMBL/GenBank/DDBJ databases">
        <title>Phylogenomic reconstructions and comparative analyses of Kickxellomycotina fungi.</title>
        <authorList>
            <person name="Reynolds N.K."/>
            <person name="Stajich J.E."/>
            <person name="Barry K."/>
            <person name="Grigoriev I.V."/>
            <person name="Crous P."/>
            <person name="Smith M.E."/>
        </authorList>
    </citation>
    <scope>NUCLEOTIDE SEQUENCE</scope>
    <source>
        <strain evidence="1">NBRC 105413</strain>
    </source>
</reference>
<sequence length="121" mass="13177">MNAKLCKEVKLEHNVICKDEPNVCWQLYNRDLAAILNFKHIVDGLHANGKIPEWFQHSKKPVASSDAASSSAIALTSVDDSPAYCTCSRKHIASSSVAASSSSTDVKKKRYCIASSPVKNI</sequence>
<evidence type="ECO:0000313" key="1">
    <source>
        <dbReference type="EMBL" id="KAJ1643834.1"/>
    </source>
</evidence>
<dbReference type="Proteomes" id="UP001145021">
    <property type="component" value="Unassembled WGS sequence"/>
</dbReference>
<proteinExistence type="predicted"/>
<dbReference type="AlphaFoldDB" id="A0A9W7XHX0"/>
<name>A0A9W7XHX0_9FUNG</name>
<protein>
    <submittedName>
        <fullName evidence="1">Uncharacterized protein</fullName>
    </submittedName>
</protein>
<accession>A0A9W7XHX0</accession>
<organism evidence="1 2">
    <name type="scientific">Coemansia asiatica</name>
    <dbReference type="NCBI Taxonomy" id="1052880"/>
    <lineage>
        <taxon>Eukaryota</taxon>
        <taxon>Fungi</taxon>
        <taxon>Fungi incertae sedis</taxon>
        <taxon>Zoopagomycota</taxon>
        <taxon>Kickxellomycotina</taxon>
        <taxon>Kickxellomycetes</taxon>
        <taxon>Kickxellales</taxon>
        <taxon>Kickxellaceae</taxon>
        <taxon>Coemansia</taxon>
    </lineage>
</organism>
<keyword evidence="2" id="KW-1185">Reference proteome</keyword>
<evidence type="ECO:0000313" key="2">
    <source>
        <dbReference type="Proteomes" id="UP001145021"/>
    </source>
</evidence>
<dbReference type="EMBL" id="JANBOH010000215">
    <property type="protein sequence ID" value="KAJ1643834.1"/>
    <property type="molecule type" value="Genomic_DNA"/>
</dbReference>
<gene>
    <name evidence="1" type="ORF">LPJ64_004425</name>
</gene>